<dbReference type="Gene3D" id="3.30.70.270">
    <property type="match status" value="1"/>
</dbReference>
<dbReference type="Proteomes" id="UP000615446">
    <property type="component" value="Unassembled WGS sequence"/>
</dbReference>
<evidence type="ECO:0000313" key="3">
    <source>
        <dbReference type="Proteomes" id="UP000615446"/>
    </source>
</evidence>
<name>A0A8H3M1A0_9GLOM</name>
<sequence>MKEYSFKRRSLVISSFARCSFWFILGSGFCCNATQPLFERNIDLLDAIITDANSYAAIVGNDWLRKTKAILDYNNNMMTIEWNGEVLEAVTEYRGMPQHIVNIKALNVEAEEEAEEEVEDEVEESKKESCLKTEDLKEGNFIENKYSYQYEEIEKGKIHTGKLNNQQHTFNGFMKRYKNLFAWNSDDFKRTSVITYTIDTGDALSIKQRFCWTSCQNQLFIKKKIQQLLKTGLTVPLSSKWTSSIALVKKKNDKKRLCIDCCINKIMKKDSYPLHKVDYVLETLSGAQQFSSLDLASWFWQVELSKKDHEKSTFIIRFRMYEFIAMHFHFCDAPATFRWLTKWIQKMAPYECILEDLCWTDPEKDLNYPPPYDTQPSLDEEFSLLKDAINRSKRLEYRVLQLINFFLYVGRF</sequence>
<protein>
    <submittedName>
        <fullName evidence="2">KRAB-A domain-containing protein</fullName>
    </submittedName>
</protein>
<dbReference type="Gene3D" id="3.10.10.10">
    <property type="entry name" value="HIV Type 1 Reverse Transcriptase, subunit A, domain 1"/>
    <property type="match status" value="1"/>
</dbReference>
<proteinExistence type="predicted"/>
<organism evidence="2 3">
    <name type="scientific">Rhizophagus clarus</name>
    <dbReference type="NCBI Taxonomy" id="94130"/>
    <lineage>
        <taxon>Eukaryota</taxon>
        <taxon>Fungi</taxon>
        <taxon>Fungi incertae sedis</taxon>
        <taxon>Mucoromycota</taxon>
        <taxon>Glomeromycotina</taxon>
        <taxon>Glomeromycetes</taxon>
        <taxon>Glomerales</taxon>
        <taxon>Glomeraceae</taxon>
        <taxon>Rhizophagus</taxon>
    </lineage>
</organism>
<dbReference type="InterPro" id="IPR043502">
    <property type="entry name" value="DNA/RNA_pol_sf"/>
</dbReference>
<evidence type="ECO:0000256" key="1">
    <source>
        <dbReference type="SAM" id="Coils"/>
    </source>
</evidence>
<dbReference type="InterPro" id="IPR021109">
    <property type="entry name" value="Peptidase_aspartic_dom_sf"/>
</dbReference>
<dbReference type="SUPFAM" id="SSF56672">
    <property type="entry name" value="DNA/RNA polymerases"/>
    <property type="match status" value="1"/>
</dbReference>
<dbReference type="PANTHER" id="PTHR24559">
    <property type="entry name" value="TRANSPOSON TY3-I GAG-POL POLYPROTEIN"/>
    <property type="match status" value="1"/>
</dbReference>
<feature type="coiled-coil region" evidence="1">
    <location>
        <begin position="100"/>
        <end position="128"/>
    </location>
</feature>
<dbReference type="EMBL" id="BLAL01000274">
    <property type="protein sequence ID" value="GES98847.1"/>
    <property type="molecule type" value="Genomic_DNA"/>
</dbReference>
<dbReference type="AlphaFoldDB" id="A0A8H3M1A0"/>
<keyword evidence="1" id="KW-0175">Coiled coil</keyword>
<comment type="caution">
    <text evidence="2">The sequence shown here is derived from an EMBL/GenBank/DDBJ whole genome shotgun (WGS) entry which is preliminary data.</text>
</comment>
<dbReference type="CDD" id="cd01647">
    <property type="entry name" value="RT_LTR"/>
    <property type="match status" value="1"/>
</dbReference>
<gene>
    <name evidence="2" type="ORF">RCL2_002537900</name>
</gene>
<accession>A0A8H3M1A0</accession>
<dbReference type="InterPro" id="IPR043128">
    <property type="entry name" value="Rev_trsase/Diguanyl_cyclase"/>
</dbReference>
<evidence type="ECO:0000313" key="2">
    <source>
        <dbReference type="EMBL" id="GES98847.1"/>
    </source>
</evidence>
<dbReference type="OrthoDB" id="1928766at2759"/>
<dbReference type="PANTHER" id="PTHR24559:SF454">
    <property type="entry name" value="RIBONUCLEASE H"/>
    <property type="match status" value="1"/>
</dbReference>
<reference evidence="2" key="1">
    <citation type="submission" date="2019-10" db="EMBL/GenBank/DDBJ databases">
        <title>Conservation and host-specific expression of non-tandemly repeated heterogenous ribosome RNA gene in arbuscular mycorrhizal fungi.</title>
        <authorList>
            <person name="Maeda T."/>
            <person name="Kobayashi Y."/>
            <person name="Nakagawa T."/>
            <person name="Ezawa T."/>
            <person name="Yamaguchi K."/>
            <person name="Bino T."/>
            <person name="Nishimoto Y."/>
            <person name="Shigenobu S."/>
            <person name="Kawaguchi M."/>
        </authorList>
    </citation>
    <scope>NUCLEOTIDE SEQUENCE</scope>
    <source>
        <strain evidence="2">HR1</strain>
    </source>
</reference>
<dbReference type="InterPro" id="IPR053134">
    <property type="entry name" value="RNA-dir_DNA_polymerase"/>
</dbReference>
<dbReference type="Gene3D" id="2.40.70.10">
    <property type="entry name" value="Acid Proteases"/>
    <property type="match status" value="1"/>
</dbReference>